<feature type="compositionally biased region" description="Basic and acidic residues" evidence="2">
    <location>
        <begin position="54"/>
        <end position="69"/>
    </location>
</feature>
<dbReference type="Pfam" id="PF01627">
    <property type="entry name" value="Hpt"/>
    <property type="match status" value="1"/>
</dbReference>
<comment type="caution">
    <text evidence="4">The sequence shown here is derived from an EMBL/GenBank/DDBJ whole genome shotgun (WGS) entry which is preliminary data.</text>
</comment>
<dbReference type="EMBL" id="SSOP01000005">
    <property type="protein sequence ID" value="KAB5595936.1"/>
    <property type="molecule type" value="Genomic_DNA"/>
</dbReference>
<protein>
    <submittedName>
        <fullName evidence="4">Histidine containing phosphotransfer, Hpt protein</fullName>
    </submittedName>
</protein>
<evidence type="ECO:0000259" key="3">
    <source>
        <dbReference type="PROSITE" id="PS50894"/>
    </source>
</evidence>
<dbReference type="GO" id="GO:0000160">
    <property type="term" value="P:phosphorelay signal transduction system"/>
    <property type="evidence" value="ECO:0007669"/>
    <property type="project" value="InterPro"/>
</dbReference>
<proteinExistence type="predicted"/>
<dbReference type="GO" id="GO:0005737">
    <property type="term" value="C:cytoplasm"/>
    <property type="evidence" value="ECO:0007669"/>
    <property type="project" value="TreeGrafter"/>
</dbReference>
<dbReference type="Gene3D" id="1.20.120.160">
    <property type="entry name" value="HPT domain"/>
    <property type="match status" value="1"/>
</dbReference>
<feature type="compositionally biased region" description="Low complexity" evidence="2">
    <location>
        <begin position="1"/>
        <end position="17"/>
    </location>
</feature>
<evidence type="ECO:0000313" key="5">
    <source>
        <dbReference type="Proteomes" id="UP000383932"/>
    </source>
</evidence>
<dbReference type="GO" id="GO:0043424">
    <property type="term" value="F:protein histidine kinase binding"/>
    <property type="evidence" value="ECO:0007669"/>
    <property type="project" value="InterPro"/>
</dbReference>
<dbReference type="OrthoDB" id="1673781at2759"/>
<dbReference type="PROSITE" id="PS50894">
    <property type="entry name" value="HPT"/>
    <property type="match status" value="1"/>
</dbReference>
<feature type="modified residue" description="Phosphohistidine" evidence="1">
    <location>
        <position position="139"/>
    </location>
</feature>
<dbReference type="InterPro" id="IPR036641">
    <property type="entry name" value="HPT_dom_sf"/>
</dbReference>
<dbReference type="SMART" id="SM00073">
    <property type="entry name" value="HPT"/>
    <property type="match status" value="1"/>
</dbReference>
<keyword evidence="5" id="KW-1185">Reference proteome</keyword>
<dbReference type="GO" id="GO:0009927">
    <property type="term" value="F:histidine phosphotransfer kinase activity"/>
    <property type="evidence" value="ECO:0007669"/>
    <property type="project" value="InterPro"/>
</dbReference>
<feature type="compositionally biased region" description="Low complexity" evidence="2">
    <location>
        <begin position="40"/>
        <end position="53"/>
    </location>
</feature>
<dbReference type="CDD" id="cd00088">
    <property type="entry name" value="HPT"/>
    <property type="match status" value="1"/>
</dbReference>
<evidence type="ECO:0000313" key="4">
    <source>
        <dbReference type="EMBL" id="KAB5595936.1"/>
    </source>
</evidence>
<feature type="domain" description="HPt" evidence="3">
    <location>
        <begin position="100"/>
        <end position="198"/>
    </location>
</feature>
<sequence>MSTKSPPASPAAARRVTSPPPASPTTTRITKPLTPEKPKAATPAPTSPRASPAKKPDSPDKRTDPKPTDVEPDEVIPDALEVEDVDESVFCQITEMDDDDENFSRDIVEDYIDQAATTLDELKAALKDGNLKVLSAKGHFLKGSSAALGAKKMQESCEHVQHYGAKRDEIVKVDLTEKQALRRIELIMPRLESDFESAEIWLRKYYASQGVTLRPKESKFKK</sequence>
<evidence type="ECO:0000256" key="1">
    <source>
        <dbReference type="PROSITE-ProRule" id="PRU00110"/>
    </source>
</evidence>
<evidence type="ECO:0000256" key="2">
    <source>
        <dbReference type="SAM" id="MobiDB-lite"/>
    </source>
</evidence>
<name>A0A5N5QXM3_9AGAM</name>
<dbReference type="PANTHER" id="PTHR28242">
    <property type="entry name" value="PHOSPHORELAY INTERMEDIATE PROTEIN YPD1"/>
    <property type="match status" value="1"/>
</dbReference>
<dbReference type="GO" id="GO:0005634">
    <property type="term" value="C:nucleus"/>
    <property type="evidence" value="ECO:0007669"/>
    <property type="project" value="TreeGrafter"/>
</dbReference>
<feature type="compositionally biased region" description="Low complexity" evidence="2">
    <location>
        <begin position="24"/>
        <end position="33"/>
    </location>
</feature>
<dbReference type="InterPro" id="IPR008207">
    <property type="entry name" value="Sig_transdc_His_kin_Hpt_dom"/>
</dbReference>
<dbReference type="Proteomes" id="UP000383932">
    <property type="component" value="Unassembled WGS sequence"/>
</dbReference>
<accession>A0A5N5QXM3</accession>
<dbReference type="SUPFAM" id="SSF47226">
    <property type="entry name" value="Histidine-containing phosphotransfer domain, HPT domain"/>
    <property type="match status" value="1"/>
</dbReference>
<organism evidence="4 5">
    <name type="scientific">Ceratobasidium theobromae</name>
    <dbReference type="NCBI Taxonomy" id="1582974"/>
    <lineage>
        <taxon>Eukaryota</taxon>
        <taxon>Fungi</taxon>
        <taxon>Dikarya</taxon>
        <taxon>Basidiomycota</taxon>
        <taxon>Agaricomycotina</taxon>
        <taxon>Agaricomycetes</taxon>
        <taxon>Cantharellales</taxon>
        <taxon>Ceratobasidiaceae</taxon>
        <taxon>Ceratobasidium</taxon>
    </lineage>
</organism>
<dbReference type="AlphaFoldDB" id="A0A5N5QXM3"/>
<dbReference type="InterPro" id="IPR045871">
    <property type="entry name" value="AHP1-5/YPD1"/>
</dbReference>
<dbReference type="PANTHER" id="PTHR28242:SF52">
    <property type="entry name" value="PHOSPHORELAY INTERMEDIATE PROTEIN YPD1"/>
    <property type="match status" value="1"/>
</dbReference>
<gene>
    <name evidence="4" type="ORF">CTheo_700</name>
</gene>
<keyword evidence="1" id="KW-0597">Phosphoprotein</keyword>
<feature type="region of interest" description="Disordered" evidence="2">
    <location>
        <begin position="1"/>
        <end position="77"/>
    </location>
</feature>
<reference evidence="4 5" key="1">
    <citation type="journal article" date="2019" name="Fungal Biol. Biotechnol.">
        <title>Draft genome sequence of fastidious pathogen Ceratobasidium theobromae, which causes vascular-streak dieback in Theobroma cacao.</title>
        <authorList>
            <person name="Ali S.S."/>
            <person name="Asman A."/>
            <person name="Shao J."/>
            <person name="Firmansyah A.P."/>
            <person name="Susilo A.W."/>
            <person name="Rosmana A."/>
            <person name="McMahon P."/>
            <person name="Junaid M."/>
            <person name="Guest D."/>
            <person name="Kheng T.Y."/>
            <person name="Meinhardt L.W."/>
            <person name="Bailey B.A."/>
        </authorList>
    </citation>
    <scope>NUCLEOTIDE SEQUENCE [LARGE SCALE GENOMIC DNA]</scope>
    <source>
        <strain evidence="4 5">CT2</strain>
    </source>
</reference>